<organism evidence="2 3">
    <name type="scientific">Kingdonia uniflora</name>
    <dbReference type="NCBI Taxonomy" id="39325"/>
    <lineage>
        <taxon>Eukaryota</taxon>
        <taxon>Viridiplantae</taxon>
        <taxon>Streptophyta</taxon>
        <taxon>Embryophyta</taxon>
        <taxon>Tracheophyta</taxon>
        <taxon>Spermatophyta</taxon>
        <taxon>Magnoliopsida</taxon>
        <taxon>Ranunculales</taxon>
        <taxon>Circaeasteraceae</taxon>
        <taxon>Kingdonia</taxon>
    </lineage>
</organism>
<evidence type="ECO:0000259" key="1">
    <source>
        <dbReference type="Pfam" id="PF23243"/>
    </source>
</evidence>
<dbReference type="InterPro" id="IPR016024">
    <property type="entry name" value="ARM-type_fold"/>
</dbReference>
<dbReference type="GO" id="GO:0034455">
    <property type="term" value="C:t-UTP complex"/>
    <property type="evidence" value="ECO:0007669"/>
    <property type="project" value="TreeGrafter"/>
</dbReference>
<dbReference type="OrthoDB" id="31183at2759"/>
<gene>
    <name evidence="2" type="ORF">GIB67_008617</name>
</gene>
<dbReference type="Pfam" id="PF23243">
    <property type="entry name" value="HEAT_HEATR1"/>
    <property type="match status" value="1"/>
</dbReference>
<comment type="caution">
    <text evidence="2">The sequence shown here is derived from an EMBL/GenBank/DDBJ whole genome shotgun (WGS) entry which is preliminary data.</text>
</comment>
<dbReference type="PANTHER" id="PTHR13457">
    <property type="entry name" value="BAP28"/>
    <property type="match status" value="1"/>
</dbReference>
<proteinExistence type="predicted"/>
<dbReference type="AlphaFoldDB" id="A0A7J7M4V6"/>
<dbReference type="GO" id="GO:0032040">
    <property type="term" value="C:small-subunit processome"/>
    <property type="evidence" value="ECO:0007669"/>
    <property type="project" value="TreeGrafter"/>
</dbReference>
<keyword evidence="3" id="KW-1185">Reference proteome</keyword>
<dbReference type="SUPFAM" id="SSF48371">
    <property type="entry name" value="ARM repeat"/>
    <property type="match status" value="1"/>
</dbReference>
<sequence>MGLVFLELVDVQIAAMKCFEGIDALRHHVDESTEKNGNDTLLASRVWKPYLGEFLGLIVEQKRLILSDPSFLGSLLTCALSFSSYSLIVPQNVGQRFNSDTKAAIFHFILSFALNLSAYGRLMVLSMIKGKGSAILHVEGVKSLLSELLERRSRYHLRLDKSYHALSNIEIETLCFLLKCLVAPGAEIARSIQSDLIRGLEVNGTSTEDPAVTQPCVTVLQNLNSSLFNCLDQDQLFEVLVFLFRSDNGTIQNAARDTILRINVDCSIVVRALEMVVASSSGTNKNKPRKQQNYDSRHKLFLKGETEISFLTSLLDVLLLKKDMKERASLIGPLFKLLGKIFTDELFLGHIDEEQKQISYKTSYIQQTVLVILQDISASLGSDIPLKGDIVYKFDVKLLVDIAREIKDVTTRNHVFSLLSAVAKVNPQKILEQKQGILAVIGQSAIAQDDSHSQHVFEDLLSTIIPYWISQTDTSEKLLQTFIDVLPEVAELRRLTIISYLLRILGEESNLASVLVLLSRSLALKTNNLFFEEQWNTSESFASMIHNEWEYVFATQLCEQYSCMIWLPSLVVFLQRIQMDNQLHQFTQILIGMKFVLSKLQNTELAFKLESGGDCNDVQKTLGALMEQVISHMQLVTVKNKLNGVPVDVKKELKECMHTVLRTITNAMVSSAYFKAIIRLLENKDKNVRKKEMMKEMQTALVENHHVNSELWGRFVQDQQTLETPMAVENQSVYGRGVNGGRWQGIFLYSGGGRGQGRGAGFEHEVERFRSVSPQVSVVGSKGDPRFEDPTDTFLKEVGTAGQLAVASLEVVRKSKEINTGCKPRLEEKGLQEDDVDPDAHYPVRVENEGTNLEADLTCTKDGNAEGTMDPDVLNQRKISARYAAEIALSAYLDKIREVYGGGATVASVLPVAPSAAKEDSGSPALGATFTDKVPQPTSDTEFQIPLVSLRPEQTHERSTNFKWQQGGTYEYILSEDERSRESGKHWEAKYVPPNKFGKSRGCGYNGFQGPIGYGQSGNDYGHERR</sequence>
<protein>
    <recommendedName>
        <fullName evidence="1">Utp10/HEAT1 HEAT-repeats domain-containing protein</fullName>
    </recommendedName>
</protein>
<evidence type="ECO:0000313" key="3">
    <source>
        <dbReference type="Proteomes" id="UP000541444"/>
    </source>
</evidence>
<dbReference type="GO" id="GO:0030515">
    <property type="term" value="F:snoRNA binding"/>
    <property type="evidence" value="ECO:0007669"/>
    <property type="project" value="TreeGrafter"/>
</dbReference>
<dbReference type="Proteomes" id="UP000541444">
    <property type="component" value="Unassembled WGS sequence"/>
</dbReference>
<evidence type="ECO:0000313" key="2">
    <source>
        <dbReference type="EMBL" id="KAF6149896.1"/>
    </source>
</evidence>
<dbReference type="GO" id="GO:0030686">
    <property type="term" value="C:90S preribosome"/>
    <property type="evidence" value="ECO:0007669"/>
    <property type="project" value="TreeGrafter"/>
</dbReference>
<dbReference type="PANTHER" id="PTHR13457:SF1">
    <property type="entry name" value="HEAT REPEAT-CONTAINING PROTEIN 1"/>
    <property type="match status" value="1"/>
</dbReference>
<dbReference type="EMBL" id="JACGCM010001775">
    <property type="protein sequence ID" value="KAF6149896.1"/>
    <property type="molecule type" value="Genomic_DNA"/>
</dbReference>
<feature type="domain" description="Utp10/HEAT1 HEAT-repeats" evidence="1">
    <location>
        <begin position="471"/>
        <end position="666"/>
    </location>
</feature>
<name>A0A7J7M4V6_9MAGN</name>
<dbReference type="InterPro" id="IPR056473">
    <property type="entry name" value="HEAT_Utp10/HEAT1"/>
</dbReference>
<accession>A0A7J7M4V6</accession>
<dbReference type="InterPro" id="IPR040191">
    <property type="entry name" value="UTP10"/>
</dbReference>
<reference evidence="2 3" key="1">
    <citation type="journal article" date="2020" name="IScience">
        <title>Genome Sequencing of the Endangered Kingdonia uniflora (Circaeasteraceae, Ranunculales) Reveals Potential Mechanisms of Evolutionary Specialization.</title>
        <authorList>
            <person name="Sun Y."/>
            <person name="Deng T."/>
            <person name="Zhang A."/>
            <person name="Moore M.J."/>
            <person name="Landis J.B."/>
            <person name="Lin N."/>
            <person name="Zhang H."/>
            <person name="Zhang X."/>
            <person name="Huang J."/>
            <person name="Zhang X."/>
            <person name="Sun H."/>
            <person name="Wang H."/>
        </authorList>
    </citation>
    <scope>NUCLEOTIDE SEQUENCE [LARGE SCALE GENOMIC DNA]</scope>
    <source>
        <strain evidence="2">TB1705</strain>
        <tissue evidence="2">Leaf</tissue>
    </source>
</reference>
<dbReference type="GO" id="GO:0000462">
    <property type="term" value="P:maturation of SSU-rRNA from tricistronic rRNA transcript (SSU-rRNA, 5.8S rRNA, LSU-rRNA)"/>
    <property type="evidence" value="ECO:0007669"/>
    <property type="project" value="TreeGrafter"/>
</dbReference>
<dbReference type="GO" id="GO:0045943">
    <property type="term" value="P:positive regulation of transcription by RNA polymerase I"/>
    <property type="evidence" value="ECO:0007669"/>
    <property type="project" value="TreeGrafter"/>
</dbReference>